<dbReference type="Gene3D" id="1.25.10.10">
    <property type="entry name" value="Leucine-rich Repeat Variant"/>
    <property type="match status" value="1"/>
</dbReference>
<reference evidence="3 4" key="1">
    <citation type="submission" date="2014-04" db="EMBL/GenBank/DDBJ databases">
        <title>Genome evolution of avian class.</title>
        <authorList>
            <person name="Zhang G."/>
            <person name="Li C."/>
        </authorList>
    </citation>
    <scope>NUCLEOTIDE SEQUENCE [LARGE SCALE GENOMIC DNA]</scope>
    <source>
        <strain evidence="3">BGI_N300</strain>
    </source>
</reference>
<evidence type="ECO:0000256" key="1">
    <source>
        <dbReference type="ARBA" id="ARBA00022574"/>
    </source>
</evidence>
<dbReference type="InterPro" id="IPR050865">
    <property type="entry name" value="BEACH_Domain"/>
</dbReference>
<evidence type="ECO:0000313" key="4">
    <source>
        <dbReference type="Proteomes" id="UP000054308"/>
    </source>
</evidence>
<dbReference type="STRING" id="9244.A0A091I945"/>
<evidence type="ECO:0000259" key="2">
    <source>
        <dbReference type="Pfam" id="PF20425"/>
    </source>
</evidence>
<evidence type="ECO:0000313" key="3">
    <source>
        <dbReference type="EMBL" id="KFO96270.1"/>
    </source>
</evidence>
<sequence length="583" mass="63814">QQWLEAFVMNFEKIIALPSLEPRRPEESVSEIPVLPREVLQVLNQRLGHCVAQVPREEGGGGGGGTSLGQALLLLKFFIIICRNLENIQPDKSPGFILEVLKLLRVCANQLKSPQAVEGHGVQLETTMLYALHLCECLFDPYQTWRRQLSGEVISVKEKSKYKFSPAPLPPEFGVFFQESFQPGEHLPEPIQLRLIHLFGAILSGSKPNAIRAITPAALEVLLGVLRRGGGEPPPLPGMLELVLQVVVAVVHVLHGSSPGVGPVPLRLLLDGYFRVLNSDLPVASVAPEAAGGLVALRVLMLDAIPAMLSCEDRPVLQAVFLSNNCFEHIIRLLQNSKVFEGSSDAIAVHAIGVLTAIMSSSPSAKEVFKERIGYTHLYEVLRSQGQPTQRLLQELLNMAVEGDHSSFPVHPIRNEQPLLILLAWLPTLACRDLQVFLSGQLRRLCEASLPNRLTCVKAGMVGYLLGALATEPALPVACSEHLLELLRALGSLSIRPGELRQLLRLLRRQRGRGPHPYLAPVIRALSGMARVEGPPRALQSFDLMPSMAGIMVPSVQKWPGGAFAFHAWLCLSEEEPEPAVRP</sequence>
<dbReference type="PANTHER" id="PTHR13743:SF111">
    <property type="entry name" value="NEUROBEACHIN-LIKE PROTEIN 2"/>
    <property type="match status" value="1"/>
</dbReference>
<keyword evidence="4" id="KW-1185">Reference proteome</keyword>
<name>A0A091I945_CALAN</name>
<dbReference type="GO" id="GO:0019901">
    <property type="term" value="F:protein kinase binding"/>
    <property type="evidence" value="ECO:0007669"/>
    <property type="project" value="TreeGrafter"/>
</dbReference>
<dbReference type="GO" id="GO:0005829">
    <property type="term" value="C:cytosol"/>
    <property type="evidence" value="ECO:0007669"/>
    <property type="project" value="TreeGrafter"/>
</dbReference>
<proteinExistence type="predicted"/>
<dbReference type="GO" id="GO:0016020">
    <property type="term" value="C:membrane"/>
    <property type="evidence" value="ECO:0007669"/>
    <property type="project" value="TreeGrafter"/>
</dbReference>
<protein>
    <submittedName>
        <fullName evidence="3">Neurobeachin-like 2</fullName>
    </submittedName>
</protein>
<feature type="non-terminal residue" evidence="3">
    <location>
        <position position="583"/>
    </location>
</feature>
<dbReference type="AlphaFoldDB" id="A0A091I945"/>
<dbReference type="Pfam" id="PF20425">
    <property type="entry name" value="Neurobeachin"/>
    <property type="match status" value="1"/>
</dbReference>
<feature type="domain" description="Neurobeachin alpha-solenoid region" evidence="2">
    <location>
        <begin position="296"/>
        <end position="520"/>
    </location>
</feature>
<organism evidence="3 4">
    <name type="scientific">Calypte anna</name>
    <name type="common">Anna's hummingbird</name>
    <name type="synonym">Archilochus anna</name>
    <dbReference type="NCBI Taxonomy" id="9244"/>
    <lineage>
        <taxon>Eukaryota</taxon>
        <taxon>Metazoa</taxon>
        <taxon>Chordata</taxon>
        <taxon>Craniata</taxon>
        <taxon>Vertebrata</taxon>
        <taxon>Euteleostomi</taxon>
        <taxon>Archelosauria</taxon>
        <taxon>Archosauria</taxon>
        <taxon>Dinosauria</taxon>
        <taxon>Saurischia</taxon>
        <taxon>Theropoda</taxon>
        <taxon>Coelurosauria</taxon>
        <taxon>Aves</taxon>
        <taxon>Neognathae</taxon>
        <taxon>Neoaves</taxon>
        <taxon>Strisores</taxon>
        <taxon>Apodiformes</taxon>
        <taxon>Trochilidae</taxon>
        <taxon>Calypte</taxon>
    </lineage>
</organism>
<dbReference type="InterPro" id="IPR016024">
    <property type="entry name" value="ARM-type_fold"/>
</dbReference>
<keyword evidence="1" id="KW-0853">WD repeat</keyword>
<dbReference type="EMBL" id="KL217538">
    <property type="protein sequence ID" value="KFO96270.1"/>
    <property type="molecule type" value="Genomic_DNA"/>
</dbReference>
<gene>
    <name evidence="3" type="ORF">N300_13641</name>
</gene>
<dbReference type="SUPFAM" id="SSF48371">
    <property type="entry name" value="ARM repeat"/>
    <property type="match status" value="1"/>
</dbReference>
<dbReference type="Proteomes" id="UP000054308">
    <property type="component" value="Unassembled WGS sequence"/>
</dbReference>
<accession>A0A091I945</accession>
<dbReference type="PANTHER" id="PTHR13743">
    <property type="entry name" value="BEIGE/BEACH-RELATED"/>
    <property type="match status" value="1"/>
</dbReference>
<dbReference type="InterPro" id="IPR011989">
    <property type="entry name" value="ARM-like"/>
</dbReference>
<dbReference type="GO" id="GO:0008104">
    <property type="term" value="P:intracellular protein localization"/>
    <property type="evidence" value="ECO:0007669"/>
    <property type="project" value="TreeGrafter"/>
</dbReference>
<dbReference type="InterPro" id="IPR046852">
    <property type="entry name" value="Neurobeachin_a-sol"/>
</dbReference>
<feature type="non-terminal residue" evidence="3">
    <location>
        <position position="1"/>
    </location>
</feature>